<reference evidence="1" key="1">
    <citation type="submission" date="2021-01" db="EMBL/GenBank/DDBJ databases">
        <authorList>
            <person name="Corre E."/>
            <person name="Pelletier E."/>
            <person name="Niang G."/>
            <person name="Scheremetjew M."/>
            <person name="Finn R."/>
            <person name="Kale V."/>
            <person name="Holt S."/>
            <person name="Cochrane G."/>
            <person name="Meng A."/>
            <person name="Brown T."/>
            <person name="Cohen L."/>
        </authorList>
    </citation>
    <scope>NUCLEOTIDE SEQUENCE</scope>
    <source>
        <strain evidence="1">CCAP 955/1</strain>
    </source>
</reference>
<sequence length="159" mass="17847">MNSTIDSSYVWGYRFPYAADAACSADPNVPSGLPCQTASTLTNVLEFKNAIQQMNGLIPVTHCRDNRQEIIKRSQMMYGEDPHTFIKWMETLYAPMKLDANALVRFTDSTQVYLNKDGVLRGVPNLKTFMTLGRDFDEVKTIYASERGGYSIGDMLPSV</sequence>
<dbReference type="AlphaFoldDB" id="A0A7S3M7N6"/>
<dbReference type="EMBL" id="HBIC01033378">
    <property type="protein sequence ID" value="CAE0288140.1"/>
    <property type="molecule type" value="Transcribed_RNA"/>
</dbReference>
<organism evidence="1">
    <name type="scientific">Spumella elongata</name>
    <dbReference type="NCBI Taxonomy" id="89044"/>
    <lineage>
        <taxon>Eukaryota</taxon>
        <taxon>Sar</taxon>
        <taxon>Stramenopiles</taxon>
        <taxon>Ochrophyta</taxon>
        <taxon>Chrysophyceae</taxon>
        <taxon>Chromulinales</taxon>
        <taxon>Chromulinaceae</taxon>
        <taxon>Spumella</taxon>
    </lineage>
</organism>
<protein>
    <submittedName>
        <fullName evidence="1">Uncharacterized protein</fullName>
    </submittedName>
</protein>
<proteinExistence type="predicted"/>
<gene>
    <name evidence="1" type="ORF">SELO1098_LOCUS16983</name>
</gene>
<accession>A0A7S3M7N6</accession>
<name>A0A7S3M7N6_9STRA</name>
<evidence type="ECO:0000313" key="1">
    <source>
        <dbReference type="EMBL" id="CAE0288140.1"/>
    </source>
</evidence>